<evidence type="ECO:0000313" key="3">
    <source>
        <dbReference type="Proteomes" id="UP001199106"/>
    </source>
</evidence>
<protein>
    <submittedName>
        <fullName evidence="2">Uncharacterized protein</fullName>
    </submittedName>
</protein>
<feature type="region of interest" description="Disordered" evidence="1">
    <location>
        <begin position="144"/>
        <end position="249"/>
    </location>
</feature>
<keyword evidence="3" id="KW-1185">Reference proteome</keyword>
<reference evidence="2" key="1">
    <citation type="submission" date="2021-07" db="EMBL/GenBank/DDBJ databases">
        <title>Genome Resource of American Ginseng Black Spot Pathogen Alternaria panax.</title>
        <authorList>
            <person name="Qiu C."/>
            <person name="Wang W."/>
            <person name="Liu Z."/>
        </authorList>
    </citation>
    <scope>NUCLEOTIDE SEQUENCE</scope>
    <source>
        <strain evidence="2">BNCC115425</strain>
    </source>
</reference>
<dbReference type="EMBL" id="JAANER010000010">
    <property type="protein sequence ID" value="KAG9185607.1"/>
    <property type="molecule type" value="Genomic_DNA"/>
</dbReference>
<name>A0AAD4I524_9PLEO</name>
<sequence length="336" mass="37222">MTIATNPPVQKTFILSPTPTKTTKTTTTTTFHINPRTLPQSANPQTFLLSPTPSPSPTRTRGDSPVLPSTPTCPSASPFPPTSPIHALFHDNSHVSTPTSTLPAYRTPRSFYNERLPSNDPLFAVCSSASSDLSTARTAVERSLKPQNSAQLSEILPGDVEFYAGEDGDGYGYGYGEEEEEEEQEQEQEQEEARRSSIKLTDSLLNLAVEPEPEPEPEPDKCIKQQTGKSARIDPVPVPTRQGNANEDSILETDIRCALPVIQDGDFSYYPDMSPQPPRQTEREAGNEEPGRRRLVPCRRLVKKNRGDGSGSGVRVLLHRMLRRVKKMKEKKEKKK</sequence>
<proteinExistence type="predicted"/>
<comment type="caution">
    <text evidence="2">The sequence shown here is derived from an EMBL/GenBank/DDBJ whole genome shotgun (WGS) entry which is preliminary data.</text>
</comment>
<feature type="compositionally biased region" description="Basic and acidic residues" evidence="1">
    <location>
        <begin position="280"/>
        <end position="292"/>
    </location>
</feature>
<feature type="compositionally biased region" description="Polar residues" evidence="1">
    <location>
        <begin position="1"/>
        <end position="15"/>
    </location>
</feature>
<dbReference type="Proteomes" id="UP001199106">
    <property type="component" value="Unassembled WGS sequence"/>
</dbReference>
<feature type="compositionally biased region" description="Low complexity" evidence="1">
    <location>
        <begin position="17"/>
        <end position="30"/>
    </location>
</feature>
<feature type="region of interest" description="Disordered" evidence="1">
    <location>
        <begin position="1"/>
        <end position="104"/>
    </location>
</feature>
<accession>A0AAD4I524</accession>
<organism evidence="2 3">
    <name type="scientific">Alternaria panax</name>
    <dbReference type="NCBI Taxonomy" id="48097"/>
    <lineage>
        <taxon>Eukaryota</taxon>
        <taxon>Fungi</taxon>
        <taxon>Dikarya</taxon>
        <taxon>Ascomycota</taxon>
        <taxon>Pezizomycotina</taxon>
        <taxon>Dothideomycetes</taxon>
        <taxon>Pleosporomycetidae</taxon>
        <taxon>Pleosporales</taxon>
        <taxon>Pleosporineae</taxon>
        <taxon>Pleosporaceae</taxon>
        <taxon>Alternaria</taxon>
        <taxon>Alternaria sect. Panax</taxon>
    </lineage>
</organism>
<feature type="region of interest" description="Disordered" evidence="1">
    <location>
        <begin position="266"/>
        <end position="295"/>
    </location>
</feature>
<gene>
    <name evidence="2" type="ORF">G6011_06938</name>
</gene>
<dbReference type="AlphaFoldDB" id="A0AAD4I524"/>
<evidence type="ECO:0000313" key="2">
    <source>
        <dbReference type="EMBL" id="KAG9185607.1"/>
    </source>
</evidence>
<evidence type="ECO:0000256" key="1">
    <source>
        <dbReference type="SAM" id="MobiDB-lite"/>
    </source>
</evidence>
<feature type="compositionally biased region" description="Polar residues" evidence="1">
    <location>
        <begin position="37"/>
        <end position="49"/>
    </location>
</feature>
<feature type="compositionally biased region" description="Acidic residues" evidence="1">
    <location>
        <begin position="176"/>
        <end position="190"/>
    </location>
</feature>